<dbReference type="KEGG" id="baus:BAnh1_02230"/>
<organism evidence="6 7">
    <name type="scientific">Bartonella australis (strain Aust/NH1)</name>
    <dbReference type="NCBI Taxonomy" id="1094489"/>
    <lineage>
        <taxon>Bacteria</taxon>
        <taxon>Pseudomonadati</taxon>
        <taxon>Pseudomonadota</taxon>
        <taxon>Alphaproteobacteria</taxon>
        <taxon>Hyphomicrobiales</taxon>
        <taxon>Bartonellaceae</taxon>
        <taxon>Bartonella</taxon>
    </lineage>
</organism>
<evidence type="ECO:0000313" key="7">
    <source>
        <dbReference type="Proteomes" id="UP000011729"/>
    </source>
</evidence>
<name>M1P2S1_BARAA</name>
<keyword evidence="7" id="KW-1185">Reference proteome</keyword>
<dbReference type="Gene3D" id="1.10.443.10">
    <property type="entry name" value="Intergrase catalytic core"/>
    <property type="match status" value="1"/>
</dbReference>
<dbReference type="AlphaFoldDB" id="M1P2S1"/>
<protein>
    <submittedName>
        <fullName evidence="6">Phage integrase</fullName>
    </submittedName>
</protein>
<evidence type="ECO:0000259" key="5">
    <source>
        <dbReference type="PROSITE" id="PS51898"/>
    </source>
</evidence>
<dbReference type="InterPro" id="IPR013762">
    <property type="entry name" value="Integrase-like_cat_sf"/>
</dbReference>
<dbReference type="GO" id="GO:0006310">
    <property type="term" value="P:DNA recombination"/>
    <property type="evidence" value="ECO:0007669"/>
    <property type="project" value="UniProtKB-KW"/>
</dbReference>
<dbReference type="PROSITE" id="PS51898">
    <property type="entry name" value="TYR_RECOMBINASE"/>
    <property type="match status" value="1"/>
</dbReference>
<reference evidence="6 7" key="1">
    <citation type="journal article" date="2013" name="PLoS Genet.">
        <title>A gene transfer agent and a dynamic repertoire of secretion systems hold the keys to the explosive radiation of the emerging pathogen Bartonella.</title>
        <authorList>
            <person name="Guy L."/>
            <person name="Nystedt B."/>
            <person name="Toft C."/>
            <person name="Zaremba-Niedzwiedzka K."/>
            <person name="Berglund E.C."/>
            <person name="Granberg F."/>
            <person name="Naslund K."/>
            <person name="Eriksson A.S."/>
            <person name="Andersson S.G."/>
        </authorList>
    </citation>
    <scope>NUCLEOTIDE SEQUENCE [LARGE SCALE GENOMIC DNA]</scope>
    <source>
        <strain evidence="6 7">Aust/NH1</strain>
    </source>
</reference>
<dbReference type="PANTHER" id="PTHR30349">
    <property type="entry name" value="PHAGE INTEGRASE-RELATED"/>
    <property type="match status" value="1"/>
</dbReference>
<dbReference type="HOGENOM" id="CLU_056713_2_0_5"/>
<evidence type="ECO:0000256" key="1">
    <source>
        <dbReference type="ARBA" id="ARBA00008857"/>
    </source>
</evidence>
<dbReference type="InterPro" id="IPR002104">
    <property type="entry name" value="Integrase_catalytic"/>
</dbReference>
<dbReference type="EMBL" id="CP003123">
    <property type="protein sequence ID" value="AGF74110.1"/>
    <property type="molecule type" value="Genomic_DNA"/>
</dbReference>
<dbReference type="GO" id="GO:0015074">
    <property type="term" value="P:DNA integration"/>
    <property type="evidence" value="ECO:0007669"/>
    <property type="project" value="UniProtKB-KW"/>
</dbReference>
<dbReference type="InterPro" id="IPR050090">
    <property type="entry name" value="Tyrosine_recombinase_XerCD"/>
</dbReference>
<dbReference type="Gene3D" id="1.10.150.130">
    <property type="match status" value="1"/>
</dbReference>
<dbReference type="STRING" id="1094489.BAnh1_02230"/>
<dbReference type="eggNOG" id="COG0582">
    <property type="taxonomic scope" value="Bacteria"/>
</dbReference>
<evidence type="ECO:0000256" key="4">
    <source>
        <dbReference type="ARBA" id="ARBA00023172"/>
    </source>
</evidence>
<evidence type="ECO:0000313" key="6">
    <source>
        <dbReference type="EMBL" id="AGF74110.1"/>
    </source>
</evidence>
<evidence type="ECO:0000256" key="2">
    <source>
        <dbReference type="ARBA" id="ARBA00022908"/>
    </source>
</evidence>
<keyword evidence="4" id="KW-0233">DNA recombination</keyword>
<gene>
    <name evidence="6" type="primary">int</name>
    <name evidence="6" type="ordered locus">BAnh1_02230</name>
</gene>
<sequence length="338" mass="38314">MKEVTRYGKILWYVRVGHGPRIRLKAVYGTQEFVDQYNEAIQQLKSDEPILRKKDSIKSGSLKELIYNYYQSVSWNKLSKGTRRLRESIYRNIIAKNSDIPYLTITRKTLQHAVNEQLGTPGAAKSFMGAMSSLFKWALDMDYVTVDPTIGVKRPVLQNKEGFIAWTEKDIEVYYAYWAEHSKERVWLDVLLYTGLRRGDAVRIGWRDVQDDILSLTTEKSGFKTEVHLPILPVLKDSLKRGKTGSDTFICGKKGNSLTKESFGLLFRIACRKAGIKKSSHGVRKIAATRAANAGATLAQIKALFGWIDDAMASHYTKTADRRRLAIEAIKKLEKGTG</sequence>
<dbReference type="InterPro" id="IPR010998">
    <property type="entry name" value="Integrase_recombinase_N"/>
</dbReference>
<accession>M1P2S1</accession>
<keyword evidence="2" id="KW-0229">DNA integration</keyword>
<dbReference type="InterPro" id="IPR011010">
    <property type="entry name" value="DNA_brk_join_enz"/>
</dbReference>
<evidence type="ECO:0000256" key="3">
    <source>
        <dbReference type="ARBA" id="ARBA00023125"/>
    </source>
</evidence>
<dbReference type="Proteomes" id="UP000011729">
    <property type="component" value="Chromosome"/>
</dbReference>
<dbReference type="PANTHER" id="PTHR30349:SF41">
    <property type="entry name" value="INTEGRASE_RECOMBINASE PROTEIN MJ0367-RELATED"/>
    <property type="match status" value="1"/>
</dbReference>
<dbReference type="SUPFAM" id="SSF56349">
    <property type="entry name" value="DNA breaking-rejoining enzymes"/>
    <property type="match status" value="1"/>
</dbReference>
<dbReference type="PATRIC" id="fig|1094489.3.peg.272"/>
<comment type="similarity">
    <text evidence="1">Belongs to the 'phage' integrase family.</text>
</comment>
<proteinExistence type="inferred from homology"/>
<feature type="domain" description="Tyr recombinase" evidence="5">
    <location>
        <begin position="161"/>
        <end position="330"/>
    </location>
</feature>
<dbReference type="GO" id="GO:0003677">
    <property type="term" value="F:DNA binding"/>
    <property type="evidence" value="ECO:0007669"/>
    <property type="project" value="UniProtKB-KW"/>
</dbReference>
<keyword evidence="3" id="KW-0238">DNA-binding</keyword>
<dbReference type="Pfam" id="PF00589">
    <property type="entry name" value="Phage_integrase"/>
    <property type="match status" value="1"/>
</dbReference>